<evidence type="ECO:0000256" key="1">
    <source>
        <dbReference type="SAM" id="Phobius"/>
    </source>
</evidence>
<evidence type="ECO:0000313" key="3">
    <source>
        <dbReference type="Proteomes" id="UP000001822"/>
    </source>
</evidence>
<feature type="transmembrane region" description="Helical" evidence="1">
    <location>
        <begin position="64"/>
        <end position="86"/>
    </location>
</feature>
<keyword evidence="1" id="KW-0472">Membrane</keyword>
<dbReference type="KEGG" id="chu:CHU_3509"/>
<evidence type="ECO:0000313" key="2">
    <source>
        <dbReference type="EMBL" id="ABG60742.1"/>
    </source>
</evidence>
<accession>A0A6N4SVW1</accession>
<keyword evidence="3" id="KW-1185">Reference proteome</keyword>
<keyword evidence="1" id="KW-1133">Transmembrane helix</keyword>
<organism evidence="2 3">
    <name type="scientific">Cytophaga hutchinsonii (strain ATCC 33406 / DSM 1761 / CIP 103989 / NBRC 15051 / NCIMB 9469 / D465)</name>
    <dbReference type="NCBI Taxonomy" id="269798"/>
    <lineage>
        <taxon>Bacteria</taxon>
        <taxon>Pseudomonadati</taxon>
        <taxon>Bacteroidota</taxon>
        <taxon>Cytophagia</taxon>
        <taxon>Cytophagales</taxon>
        <taxon>Cytophagaceae</taxon>
        <taxon>Cytophaga</taxon>
    </lineage>
</organism>
<dbReference type="AlphaFoldDB" id="A0A6N4SVW1"/>
<dbReference type="EMBL" id="CP000383">
    <property type="protein sequence ID" value="ABG60742.1"/>
    <property type="molecule type" value="Genomic_DNA"/>
</dbReference>
<dbReference type="RefSeq" id="WP_011586849.1">
    <property type="nucleotide sequence ID" value="NC_008255.1"/>
</dbReference>
<feature type="transmembrane region" description="Helical" evidence="1">
    <location>
        <begin position="114"/>
        <end position="130"/>
    </location>
</feature>
<dbReference type="Proteomes" id="UP000001822">
    <property type="component" value="Chromosome"/>
</dbReference>
<proteinExistence type="predicted"/>
<reference evidence="2 3" key="1">
    <citation type="journal article" date="2007" name="Appl. Environ. Microbiol.">
        <title>Genome sequence of the cellulolytic gliding bacterium Cytophaga hutchinsonii.</title>
        <authorList>
            <person name="Xie G."/>
            <person name="Bruce D.C."/>
            <person name="Challacombe J.F."/>
            <person name="Chertkov O."/>
            <person name="Detter J.C."/>
            <person name="Gilna P."/>
            <person name="Han C.S."/>
            <person name="Lucas S."/>
            <person name="Misra M."/>
            <person name="Myers G.L."/>
            <person name="Richardson P."/>
            <person name="Tapia R."/>
            <person name="Thayer N."/>
            <person name="Thompson L.S."/>
            <person name="Brettin T.S."/>
            <person name="Henrissat B."/>
            <person name="Wilson D.B."/>
            <person name="McBride M.J."/>
        </authorList>
    </citation>
    <scope>NUCLEOTIDE SEQUENCE [LARGE SCALE GENOMIC DNA]</scope>
    <source>
        <strain evidence="3">ATCC 33406 / DSM 1761 / CIP 103989 / NBRC 15051 / NCIMB 9469 / D465</strain>
    </source>
</reference>
<name>A0A6N4SVW1_CYTH3</name>
<protein>
    <submittedName>
        <fullName evidence="2">Uncharacterized protein</fullName>
    </submittedName>
</protein>
<sequence length="174" mass="19868">MAITTNEKVLSVCTLRYDKNNTSKNNICTLTPTKLYIARGENVKSISLQDISSIEYSKKINWKLIGIGIAVLLFAFANHVLGLFPAQSESLNELLLDEEFRKAAMEWNESNNQISMAITMIAGIFLYFGFKKKSFIHIITNRENLYLRVYIFTEEYESFVNMLNDKIGYVGVPS</sequence>
<gene>
    <name evidence="2" type="ordered locus">CHU_3509</name>
</gene>
<keyword evidence="1" id="KW-0812">Transmembrane</keyword>